<protein>
    <recommendedName>
        <fullName evidence="9">NADH-ubiquinone oxidoreductase</fullName>
    </recommendedName>
</protein>
<sequence>MASHRGAVFNDKPYSDPNPLPTSVPHVDELGVTSAPLKSASFFIGDYCKEVNEDFMLCKNENRDPAHCLAEGRKVTRCTQEIIGKIRESCLAEFDAHWQCLEKNNQYFQACRKPEKALNSCVFTKLSLKKTIPGSPAGQTQVNEKKWPIYTGVQK</sequence>
<dbReference type="InterPro" id="IPR016680">
    <property type="entry name" value="NDUFA8"/>
</dbReference>
<dbReference type="PIRSF" id="PIRSF017016">
    <property type="entry name" value="NDUA8"/>
    <property type="match status" value="1"/>
</dbReference>
<keyword evidence="9" id="KW-0472">Membrane</keyword>
<evidence type="ECO:0000256" key="6">
    <source>
        <dbReference type="ARBA" id="ARBA00022982"/>
    </source>
</evidence>
<keyword evidence="3 9" id="KW-0813">Transport</keyword>
<gene>
    <name evidence="12" type="primary">NdufA8</name>
    <name evidence="12" type="ORF">Q8F55_002372</name>
</gene>
<comment type="similarity">
    <text evidence="2 9">Belongs to the complex I NDUFA8 subunit family.</text>
</comment>
<dbReference type="PROSITE" id="PS51808">
    <property type="entry name" value="CHCH"/>
    <property type="match status" value="1"/>
</dbReference>
<feature type="domain" description="CHCH" evidence="11">
    <location>
        <begin position="90"/>
        <end position="123"/>
    </location>
</feature>
<dbReference type="PANTHER" id="PTHR13344:SF0">
    <property type="entry name" value="NADH DEHYDROGENASE [UBIQUINONE] 1 ALPHA SUBCOMPLEX SUBUNIT 8"/>
    <property type="match status" value="1"/>
</dbReference>
<evidence type="ECO:0000256" key="3">
    <source>
        <dbReference type="ARBA" id="ARBA00022448"/>
    </source>
</evidence>
<dbReference type="RefSeq" id="XP_069211360.1">
    <property type="nucleotide sequence ID" value="XM_069350974.1"/>
</dbReference>
<comment type="caution">
    <text evidence="12">The sequence shown here is derived from an EMBL/GenBank/DDBJ whole genome shotgun (WGS) entry which is preliminary data.</text>
</comment>
<evidence type="ECO:0000259" key="11">
    <source>
        <dbReference type="Pfam" id="PF06747"/>
    </source>
</evidence>
<comment type="function">
    <text evidence="1 9">Accessory subunit of the mitochondrial membrane respiratory chain NADH dehydrogenase (Complex I), that is believed not to be involved in catalysis. Complex I functions in the transfer of electrons from NADH to the respiratory chain. The immediate electron acceptor for the enzyme is believed to be ubiquinone.</text>
</comment>
<dbReference type="Pfam" id="PF06747">
    <property type="entry name" value="CHCH"/>
    <property type="match status" value="1"/>
</dbReference>
<comment type="subcellular location">
    <subcellularLocation>
        <location evidence="9">Mitochondrion inner membrane</location>
    </subcellularLocation>
</comment>
<accession>A0ABR3Q9J9</accession>
<keyword evidence="4 9" id="KW-0679">Respiratory chain</keyword>
<evidence type="ECO:0000256" key="1">
    <source>
        <dbReference type="ARBA" id="ARBA00003195"/>
    </source>
</evidence>
<dbReference type="Proteomes" id="UP001565368">
    <property type="component" value="Unassembled WGS sequence"/>
</dbReference>
<dbReference type="EMBL" id="JBBXJM010000002">
    <property type="protein sequence ID" value="KAL1411416.1"/>
    <property type="molecule type" value="Genomic_DNA"/>
</dbReference>
<dbReference type="PANTHER" id="PTHR13344">
    <property type="entry name" value="NADH-UBIQUINONE OXIDOREDUCTASE"/>
    <property type="match status" value="1"/>
</dbReference>
<dbReference type="InterPro" id="IPR010625">
    <property type="entry name" value="CHCH"/>
</dbReference>
<evidence type="ECO:0000256" key="10">
    <source>
        <dbReference type="SAM" id="MobiDB-lite"/>
    </source>
</evidence>
<evidence type="ECO:0000256" key="4">
    <source>
        <dbReference type="ARBA" id="ARBA00022660"/>
    </source>
</evidence>
<evidence type="ECO:0000313" key="12">
    <source>
        <dbReference type="EMBL" id="KAL1411416.1"/>
    </source>
</evidence>
<keyword evidence="7 9" id="KW-0496">Mitochondrion</keyword>
<feature type="region of interest" description="Disordered" evidence="10">
    <location>
        <begin position="1"/>
        <end position="22"/>
    </location>
</feature>
<keyword evidence="5" id="KW-0677">Repeat</keyword>
<name>A0ABR3Q9J9_9TREE</name>
<keyword evidence="13" id="KW-1185">Reference proteome</keyword>
<keyword evidence="8" id="KW-1015">Disulfide bond</keyword>
<evidence type="ECO:0000256" key="2">
    <source>
        <dbReference type="ARBA" id="ARBA00010705"/>
    </source>
</evidence>
<evidence type="ECO:0000256" key="7">
    <source>
        <dbReference type="ARBA" id="ARBA00023128"/>
    </source>
</evidence>
<proteinExistence type="inferred from homology"/>
<evidence type="ECO:0000256" key="8">
    <source>
        <dbReference type="ARBA" id="ARBA00023157"/>
    </source>
</evidence>
<evidence type="ECO:0000256" key="5">
    <source>
        <dbReference type="ARBA" id="ARBA00022737"/>
    </source>
</evidence>
<reference evidence="12 13" key="1">
    <citation type="submission" date="2023-08" db="EMBL/GenBank/DDBJ databases">
        <title>Annotated Genome Sequence of Vanrija albida AlHP1.</title>
        <authorList>
            <person name="Herzog R."/>
        </authorList>
    </citation>
    <scope>NUCLEOTIDE SEQUENCE [LARGE SCALE GENOMIC DNA]</scope>
    <source>
        <strain evidence="12 13">AlHP1</strain>
    </source>
</reference>
<evidence type="ECO:0000256" key="9">
    <source>
        <dbReference type="PIRNR" id="PIRNR017016"/>
    </source>
</evidence>
<dbReference type="GeneID" id="95983415"/>
<keyword evidence="9" id="KW-0999">Mitochondrion inner membrane</keyword>
<evidence type="ECO:0000313" key="13">
    <source>
        <dbReference type="Proteomes" id="UP001565368"/>
    </source>
</evidence>
<keyword evidence="6 9" id="KW-0249">Electron transport</keyword>
<organism evidence="12 13">
    <name type="scientific">Vanrija albida</name>
    <dbReference type="NCBI Taxonomy" id="181172"/>
    <lineage>
        <taxon>Eukaryota</taxon>
        <taxon>Fungi</taxon>
        <taxon>Dikarya</taxon>
        <taxon>Basidiomycota</taxon>
        <taxon>Agaricomycotina</taxon>
        <taxon>Tremellomycetes</taxon>
        <taxon>Trichosporonales</taxon>
        <taxon>Trichosporonaceae</taxon>
        <taxon>Vanrija</taxon>
    </lineage>
</organism>